<dbReference type="GeneID" id="13796558"/>
<name>K0ICJ9_NITGG</name>
<dbReference type="BioCyc" id="CNIT1237085:G1324-382-MONOMER"/>
<sequence>MSSALGSNNSSIKTVRIPNKLLKVIKYRARTEGIDESTAMRQLIAIGAKNYAVDMYRNGKLTLNDAAALTDMTVREMIDLLLDRGVTGNVRMDQQRKAIEFALKKL</sequence>
<protein>
    <recommendedName>
        <fullName evidence="3">Ribbon-helix-helix protein CopG domain-containing protein</fullName>
    </recommendedName>
</protein>
<dbReference type="STRING" id="1237085.Ngar_c03820"/>
<proteinExistence type="predicted"/>
<dbReference type="HOGENOM" id="CLU_2217133_0_0_2"/>
<dbReference type="EMBL" id="CP002408">
    <property type="protein sequence ID" value="AFU57330.1"/>
    <property type="molecule type" value="Genomic_DNA"/>
</dbReference>
<dbReference type="RefSeq" id="WP_015017877.1">
    <property type="nucleotide sequence ID" value="NC_018719.1"/>
</dbReference>
<accession>K0ICJ9</accession>
<gene>
    <name evidence="1" type="ordered locus">Ngar_c03820</name>
</gene>
<keyword evidence="2" id="KW-1185">Reference proteome</keyword>
<dbReference type="KEGG" id="nga:Ngar_c03820"/>
<reference evidence="1 2" key="1">
    <citation type="journal article" date="2012" name="Environ. Microbiol.">
        <title>The genome of the ammonia-oxidizing Candidatus Nitrososphaera gargensis: insights into metabolic versatility and environmental adaptations.</title>
        <authorList>
            <person name="Spang A."/>
            <person name="Poehlein A."/>
            <person name="Offre P."/>
            <person name="Zumbragel S."/>
            <person name="Haider S."/>
            <person name="Rychlik N."/>
            <person name="Nowka B."/>
            <person name="Schmeisser C."/>
            <person name="Lebedeva E.V."/>
            <person name="Rattei T."/>
            <person name="Bohm C."/>
            <person name="Schmid M."/>
            <person name="Galushko A."/>
            <person name="Hatzenpichler R."/>
            <person name="Weinmaier T."/>
            <person name="Daniel R."/>
            <person name="Schleper C."/>
            <person name="Spieck E."/>
            <person name="Streit W."/>
            <person name="Wagner M."/>
        </authorList>
    </citation>
    <scope>NUCLEOTIDE SEQUENCE [LARGE SCALE GENOMIC DNA]</scope>
    <source>
        <strain evidence="2">Ga9.2</strain>
    </source>
</reference>
<dbReference type="Pfam" id="PF03683">
    <property type="entry name" value="UPF0175"/>
    <property type="match status" value="1"/>
</dbReference>
<dbReference type="InterPro" id="IPR005368">
    <property type="entry name" value="UPF0175"/>
</dbReference>
<dbReference type="AlphaFoldDB" id="K0ICJ9"/>
<dbReference type="InParanoid" id="K0ICJ9"/>
<evidence type="ECO:0000313" key="2">
    <source>
        <dbReference type="Proteomes" id="UP000008037"/>
    </source>
</evidence>
<evidence type="ECO:0008006" key="3">
    <source>
        <dbReference type="Google" id="ProtNLM"/>
    </source>
</evidence>
<dbReference type="OrthoDB" id="269969at2157"/>
<evidence type="ECO:0000313" key="1">
    <source>
        <dbReference type="EMBL" id="AFU57330.1"/>
    </source>
</evidence>
<dbReference type="Proteomes" id="UP000008037">
    <property type="component" value="Chromosome"/>
</dbReference>
<organism evidence="1 2">
    <name type="scientific">Nitrososphaera gargensis (strain Ga9.2)</name>
    <dbReference type="NCBI Taxonomy" id="1237085"/>
    <lineage>
        <taxon>Archaea</taxon>
        <taxon>Nitrososphaerota</taxon>
        <taxon>Nitrososphaeria</taxon>
        <taxon>Nitrososphaerales</taxon>
        <taxon>Nitrososphaeraceae</taxon>
        <taxon>Nitrososphaera</taxon>
    </lineage>
</organism>